<gene>
    <name evidence="2" type="ORF">ERS075527_05072</name>
</gene>
<dbReference type="GO" id="GO:0016787">
    <property type="term" value="F:hydrolase activity"/>
    <property type="evidence" value="ECO:0007669"/>
    <property type="project" value="InterPro"/>
</dbReference>
<evidence type="ECO:0000313" key="2">
    <source>
        <dbReference type="EMBL" id="CPT66786.1"/>
    </source>
</evidence>
<dbReference type="Proteomes" id="UP000038487">
    <property type="component" value="Unassembled WGS sequence"/>
</dbReference>
<comment type="caution">
    <text evidence="2">The sequence shown here is derived from an EMBL/GenBank/DDBJ whole genome shotgun (WGS) entry which is preliminary data.</text>
</comment>
<organism evidence="2 3">
    <name type="scientific">Mycobacteroides abscessus</name>
    <dbReference type="NCBI Taxonomy" id="36809"/>
    <lineage>
        <taxon>Bacteria</taxon>
        <taxon>Bacillati</taxon>
        <taxon>Actinomycetota</taxon>
        <taxon>Actinomycetes</taxon>
        <taxon>Mycobacteriales</taxon>
        <taxon>Mycobacteriaceae</taxon>
        <taxon>Mycobacteroides</taxon>
    </lineage>
</organism>
<feature type="domain" description="Calcineurin-like phosphoesterase" evidence="1">
    <location>
        <begin position="3"/>
        <end position="167"/>
    </location>
</feature>
<dbReference type="EMBL" id="CSUW01000016">
    <property type="protein sequence ID" value="CPT66786.1"/>
    <property type="molecule type" value="Genomic_DNA"/>
</dbReference>
<protein>
    <submittedName>
        <fullName evidence="2">Serine/threonine specific protein phosphatase</fullName>
    </submittedName>
</protein>
<dbReference type="AlphaFoldDB" id="A0AB33TEG3"/>
<reference evidence="2 3" key="1">
    <citation type="submission" date="2015-03" db="EMBL/GenBank/DDBJ databases">
        <authorList>
            <consortium name="Pathogen Informatics"/>
            <person name="Murphy D."/>
        </authorList>
    </citation>
    <scope>NUCLEOTIDE SEQUENCE [LARGE SCALE GENOMIC DNA]</scope>
    <source>
        <strain evidence="2 3">PAP036</strain>
    </source>
</reference>
<dbReference type="SUPFAM" id="SSF56300">
    <property type="entry name" value="Metallo-dependent phosphatases"/>
    <property type="match status" value="1"/>
</dbReference>
<accession>A0AB33TEG3</accession>
<proteinExistence type="predicted"/>
<dbReference type="RefSeq" id="WP_052536745.1">
    <property type="nucleotide sequence ID" value="NZ_CSUW01000016.1"/>
</dbReference>
<evidence type="ECO:0000259" key="1">
    <source>
        <dbReference type="Pfam" id="PF00149"/>
    </source>
</evidence>
<dbReference type="InterPro" id="IPR029052">
    <property type="entry name" value="Metallo-depent_PP-like"/>
</dbReference>
<dbReference type="Pfam" id="PF00149">
    <property type="entry name" value="Metallophos"/>
    <property type="match status" value="1"/>
</dbReference>
<sequence length="209" mass="23886">MTTVWFTSDLHIGHMLVALDRAQRAGVMVARLIPQEVAVAWNDGLLAHNWDAVVQPHDQVWVLGDLSAGSSEAQRNALAWMAERPGEKHLVAGNHDRVHPMYRDAHKWQRQYLAVFQSVQPFARRRVGGHTALLSHLPYRGDHTTEQRYNQYRLRDEGEWLLHGHTHSRASFLPHVHQRQLHVGVDAWHMAPVNIDVLADGIEQLGAEW</sequence>
<dbReference type="Gene3D" id="3.60.21.10">
    <property type="match status" value="1"/>
</dbReference>
<name>A0AB33TEG3_9MYCO</name>
<evidence type="ECO:0000313" key="3">
    <source>
        <dbReference type="Proteomes" id="UP000038487"/>
    </source>
</evidence>
<dbReference type="InterPro" id="IPR004843">
    <property type="entry name" value="Calcineurin-like_PHP"/>
</dbReference>